<dbReference type="Proteomes" id="UP000597444">
    <property type="component" value="Unassembled WGS sequence"/>
</dbReference>
<organism evidence="1 2">
    <name type="scientific">Reticulibacter mediterranei</name>
    <dbReference type="NCBI Taxonomy" id="2778369"/>
    <lineage>
        <taxon>Bacteria</taxon>
        <taxon>Bacillati</taxon>
        <taxon>Chloroflexota</taxon>
        <taxon>Ktedonobacteria</taxon>
        <taxon>Ktedonobacterales</taxon>
        <taxon>Reticulibacteraceae</taxon>
        <taxon>Reticulibacter</taxon>
    </lineage>
</organism>
<comment type="caution">
    <text evidence="1">The sequence shown here is derived from an EMBL/GenBank/DDBJ whole genome shotgun (WGS) entry which is preliminary data.</text>
</comment>
<evidence type="ECO:0000313" key="1">
    <source>
        <dbReference type="EMBL" id="GHO98654.1"/>
    </source>
</evidence>
<protein>
    <submittedName>
        <fullName evidence="1">Uncharacterized protein</fullName>
    </submittedName>
</protein>
<dbReference type="EMBL" id="BNJK01000002">
    <property type="protein sequence ID" value="GHO98654.1"/>
    <property type="molecule type" value="Genomic_DNA"/>
</dbReference>
<dbReference type="AlphaFoldDB" id="A0A8J3IN32"/>
<name>A0A8J3IN32_9CHLR</name>
<gene>
    <name evidence="1" type="ORF">KSF_087020</name>
</gene>
<evidence type="ECO:0000313" key="2">
    <source>
        <dbReference type="Proteomes" id="UP000597444"/>
    </source>
</evidence>
<accession>A0A8J3IN32</accession>
<sequence length="193" mass="22182">MQRSLLAAQYRTLFEQQQDRDNTAEWRVYRDAVDLLESRTSLPLGVELLTRVCADCLLYARRDGSRHDSVYGTYGAYMLLKKRLYEDLMREVLICHYEELMESTPLQEDLESVLAPDILPLLREPALASVRTQLRDRASTLAAQAFHDPRTRKVKRKAATMYAHLLYRLGGSLTAPSQESSWELSSDTSPQQK</sequence>
<reference evidence="1" key="1">
    <citation type="submission" date="2020-10" db="EMBL/GenBank/DDBJ databases">
        <title>Taxonomic study of unclassified bacteria belonging to the class Ktedonobacteria.</title>
        <authorList>
            <person name="Yabe S."/>
            <person name="Wang C.M."/>
            <person name="Zheng Y."/>
            <person name="Sakai Y."/>
            <person name="Cavaletti L."/>
            <person name="Monciardini P."/>
            <person name="Donadio S."/>
        </authorList>
    </citation>
    <scope>NUCLEOTIDE SEQUENCE</scope>
    <source>
        <strain evidence="1">ID150040</strain>
    </source>
</reference>
<keyword evidence="2" id="KW-1185">Reference proteome</keyword>
<proteinExistence type="predicted"/>
<dbReference type="RefSeq" id="WP_220209360.1">
    <property type="nucleotide sequence ID" value="NZ_BNJK01000002.1"/>
</dbReference>